<dbReference type="InterPro" id="IPR024467">
    <property type="entry name" value="Xre/MbcA/ParS-like_toxin-bd"/>
</dbReference>
<dbReference type="EMBL" id="JBBDHC010000004">
    <property type="protein sequence ID" value="MEJ1248943.1"/>
    <property type="molecule type" value="Genomic_DNA"/>
</dbReference>
<reference evidence="2 3" key="1">
    <citation type="journal article" date="2016" name="Antonie Van Leeuwenhoek">
        <title>Denitratimonas tolerans gen. nov., sp. nov., a denitrifying bacterium isolated from a bioreactor for tannery wastewater treatment.</title>
        <authorList>
            <person name="Han S.I."/>
            <person name="Kim J.O."/>
            <person name="Lee Y.R."/>
            <person name="Ekpeghere K.I."/>
            <person name="Koh S.C."/>
            <person name="Whang K.S."/>
        </authorList>
    </citation>
    <scope>NUCLEOTIDE SEQUENCE [LARGE SCALE GENOMIC DNA]</scope>
    <source>
        <strain evidence="2 3">KACC 17565</strain>
    </source>
</reference>
<evidence type="ECO:0000313" key="2">
    <source>
        <dbReference type="EMBL" id="MEJ1248943.1"/>
    </source>
</evidence>
<dbReference type="Pfam" id="PF09722">
    <property type="entry name" value="Xre_MbcA_ParS_C"/>
    <property type="match status" value="1"/>
</dbReference>
<keyword evidence="3" id="KW-1185">Reference proteome</keyword>
<protein>
    <submittedName>
        <fullName evidence="2">Antitoxin Xre/MbcA/ParS toxin-binding domain-containing protein</fullName>
    </submittedName>
</protein>
<gene>
    <name evidence="2" type="ORF">WB794_04525</name>
</gene>
<dbReference type="AlphaFoldDB" id="A0AAW9R438"/>
<evidence type="ECO:0000313" key="3">
    <source>
        <dbReference type="Proteomes" id="UP001364472"/>
    </source>
</evidence>
<name>A0AAW9R438_9GAMM</name>
<feature type="domain" description="Antitoxin Xre/MbcA/ParS-like toxin-binding" evidence="1">
    <location>
        <begin position="126"/>
        <end position="168"/>
    </location>
</feature>
<comment type="caution">
    <text evidence="2">The sequence shown here is derived from an EMBL/GenBank/DDBJ whole genome shotgun (WGS) entry which is preliminary data.</text>
</comment>
<organism evidence="2 3">
    <name type="scientific">Denitratimonas tolerans</name>
    <dbReference type="NCBI Taxonomy" id="1338420"/>
    <lineage>
        <taxon>Bacteria</taxon>
        <taxon>Pseudomonadati</taxon>
        <taxon>Pseudomonadota</taxon>
        <taxon>Gammaproteobacteria</taxon>
        <taxon>Lysobacterales</taxon>
        <taxon>Lysobacteraceae</taxon>
        <taxon>Denitratimonas</taxon>
    </lineage>
</organism>
<dbReference type="RefSeq" id="WP_337334657.1">
    <property type="nucleotide sequence ID" value="NZ_JBBDHC010000004.1"/>
</dbReference>
<proteinExistence type="predicted"/>
<sequence>MAVYPLKSVLSGVREGPALAYRAPRGVEAYVREVAAAEPLQLVGIEREGVEAGFVKDLARRMDVPATRLFAILGVPRATAEKKASAKERIGGIGGVAALGLIRLMGVAQEIAAASTHPDAAGLDVPRWLGRWIEQPQPALGGRRPAELLDTPTGAEVVTRLLGSMASGAYQ</sequence>
<accession>A0AAW9R438</accession>
<evidence type="ECO:0000259" key="1">
    <source>
        <dbReference type="Pfam" id="PF09722"/>
    </source>
</evidence>
<dbReference type="Proteomes" id="UP001364472">
    <property type="component" value="Unassembled WGS sequence"/>
</dbReference>